<feature type="binding site" evidence="8">
    <location>
        <position position="270"/>
    </location>
    <ligand>
        <name>FAD</name>
        <dbReference type="ChEBI" id="CHEBI:57692"/>
    </ligand>
</feature>
<dbReference type="GO" id="GO:0003677">
    <property type="term" value="F:DNA binding"/>
    <property type="evidence" value="ECO:0007669"/>
    <property type="project" value="TreeGrafter"/>
</dbReference>
<feature type="domain" description="Photolyase/cryptochrome alpha/beta" evidence="11">
    <location>
        <begin position="4"/>
        <end position="128"/>
    </location>
</feature>
<dbReference type="GO" id="GO:0071949">
    <property type="term" value="F:FAD binding"/>
    <property type="evidence" value="ECO:0007669"/>
    <property type="project" value="TreeGrafter"/>
</dbReference>
<sequence length="475" mass="52781">MSASPAILWFRRDLRLDANPALAAAMARGPVIPLFILDPADRPGAASRWWLHGSLEALGESLARLGAPLILRRGSPSEILPALTAETDARAIFWNRLYEPHLIGRDKALKSALTAQGIEVESFNGSLLAEPWQVRTQSGDPYKVFTPFWRSLAQMPFPAPHPAPKKCAGLSPLPSDDLASWSLRPSKPDWAGGLRATWQPGERAAQSRLAAFIDDAMVGYREARDIPAAEGTSRLSPHLHWGEVSPHRIWSAVEAATAAHPSGAEAGRAFLRELAWRDFAHHLLFHWPDIARENWKSQFDAFPWKEDTAAFTAWTKGETGYPIVDAGMRQLWQTGWMHNRVRMIAASFLVKHLMVDWRRGAEWFENTLVDADLAVNRASWQWVAGSGADAAPYFRIFNPVLQGEKFDGDGAYVRAFVPELAKLDARFIHKPWAAPDAELSKAGIALGRTYPKPLVDHGHARARALAAYEQIRNES</sequence>
<dbReference type="Pfam" id="PF00875">
    <property type="entry name" value="DNA_photolyase"/>
    <property type="match status" value="1"/>
</dbReference>
<gene>
    <name evidence="12" type="ordered locus">Plav_0513</name>
</gene>
<evidence type="ECO:0000256" key="2">
    <source>
        <dbReference type="ARBA" id="ARBA00013149"/>
    </source>
</evidence>
<dbReference type="PROSITE" id="PS00394">
    <property type="entry name" value="DNA_PHOTOLYASES_1_1"/>
    <property type="match status" value="1"/>
</dbReference>
<dbReference type="KEGG" id="pla:Plav_0513"/>
<dbReference type="Pfam" id="PF03441">
    <property type="entry name" value="FAD_binding_7"/>
    <property type="match status" value="1"/>
</dbReference>
<feature type="site" description="Electron transfer via tryptophanyl radical" evidence="9">
    <location>
        <position position="304"/>
    </location>
</feature>
<evidence type="ECO:0000313" key="13">
    <source>
        <dbReference type="Proteomes" id="UP000006377"/>
    </source>
</evidence>
<evidence type="ECO:0000256" key="8">
    <source>
        <dbReference type="PIRSR" id="PIRSR602081-1"/>
    </source>
</evidence>
<dbReference type="RefSeq" id="WP_011995427.1">
    <property type="nucleotide sequence ID" value="NC_009719.1"/>
</dbReference>
<feature type="site" description="Electron transfer via tryptophanyl radical" evidence="9">
    <location>
        <position position="357"/>
    </location>
</feature>
<comment type="similarity">
    <text evidence="10">Belongs to the DNA photolyase family.</text>
</comment>
<evidence type="ECO:0000256" key="3">
    <source>
        <dbReference type="ARBA" id="ARBA00014046"/>
    </source>
</evidence>
<dbReference type="InterPro" id="IPR036155">
    <property type="entry name" value="Crypto/Photolyase_N_sf"/>
</dbReference>
<dbReference type="EMBL" id="CP000774">
    <property type="protein sequence ID" value="ABS62136.1"/>
    <property type="molecule type" value="Genomic_DNA"/>
</dbReference>
<dbReference type="InterPro" id="IPR036134">
    <property type="entry name" value="Crypto/Photolyase_FAD-like_sf"/>
</dbReference>
<dbReference type="GO" id="GO:0000719">
    <property type="term" value="P:photoreactive repair"/>
    <property type="evidence" value="ECO:0007669"/>
    <property type="project" value="UniProtKB-ARBA"/>
</dbReference>
<dbReference type="PANTHER" id="PTHR11455">
    <property type="entry name" value="CRYPTOCHROME"/>
    <property type="match status" value="1"/>
</dbReference>
<keyword evidence="6 10" id="KW-0157">Chromophore</keyword>
<dbReference type="EC" id="4.1.99.3" evidence="2"/>
<keyword evidence="13" id="KW-1185">Reference proteome</keyword>
<dbReference type="Gene3D" id="3.40.50.620">
    <property type="entry name" value="HUPs"/>
    <property type="match status" value="1"/>
</dbReference>
<evidence type="ECO:0000256" key="10">
    <source>
        <dbReference type="RuleBase" id="RU004182"/>
    </source>
</evidence>
<evidence type="ECO:0000259" key="11">
    <source>
        <dbReference type="PROSITE" id="PS51645"/>
    </source>
</evidence>
<keyword evidence="5 8" id="KW-0274">FAD</keyword>
<dbReference type="eggNOG" id="COG0415">
    <property type="taxonomic scope" value="Bacteria"/>
</dbReference>
<dbReference type="SUPFAM" id="SSF48173">
    <property type="entry name" value="Cryptochrome/photolyase FAD-binding domain"/>
    <property type="match status" value="1"/>
</dbReference>
<dbReference type="HOGENOM" id="CLU_010348_2_2_5"/>
<feature type="binding site" evidence="8">
    <location>
        <begin position="370"/>
        <end position="372"/>
    </location>
    <ligand>
        <name>FAD</name>
        <dbReference type="ChEBI" id="CHEBI:57692"/>
    </ligand>
</feature>
<dbReference type="Gene3D" id="1.10.579.10">
    <property type="entry name" value="DNA Cyclobutane Dipyrimidine Photolyase, subunit A, domain 3"/>
    <property type="match status" value="1"/>
</dbReference>
<dbReference type="Gene3D" id="1.25.40.80">
    <property type="match status" value="1"/>
</dbReference>
<name>A7HQF3_PARL1</name>
<dbReference type="STRING" id="402881.Plav_0513"/>
<evidence type="ECO:0000256" key="9">
    <source>
        <dbReference type="PIRSR" id="PIRSR602081-2"/>
    </source>
</evidence>
<comment type="cofactor">
    <cofactor evidence="1">
        <name>(6R)-5,10-methylene-5,6,7,8-tetrahydrofolate</name>
        <dbReference type="ChEBI" id="CHEBI:15636"/>
    </cofactor>
</comment>
<keyword evidence="4 8" id="KW-0285">Flavoprotein</keyword>
<organism evidence="12 13">
    <name type="scientific">Parvibaculum lavamentivorans (strain DS-1 / DSM 13023 / NCIMB 13966)</name>
    <dbReference type="NCBI Taxonomy" id="402881"/>
    <lineage>
        <taxon>Bacteria</taxon>
        <taxon>Pseudomonadati</taxon>
        <taxon>Pseudomonadota</taxon>
        <taxon>Alphaproteobacteria</taxon>
        <taxon>Hyphomicrobiales</taxon>
        <taxon>Parvibaculaceae</taxon>
        <taxon>Parvibaculum</taxon>
    </lineage>
</organism>
<feature type="binding site" evidence="8">
    <location>
        <position position="220"/>
    </location>
    <ligand>
        <name>FAD</name>
        <dbReference type="ChEBI" id="CHEBI:57692"/>
    </ligand>
</feature>
<evidence type="ECO:0000256" key="5">
    <source>
        <dbReference type="ARBA" id="ARBA00022827"/>
    </source>
</evidence>
<dbReference type="InterPro" id="IPR018394">
    <property type="entry name" value="DNA_photolyase_1_CS_C"/>
</dbReference>
<dbReference type="GO" id="GO:0003904">
    <property type="term" value="F:deoxyribodipyrimidine photo-lyase activity"/>
    <property type="evidence" value="ECO:0007669"/>
    <property type="project" value="UniProtKB-EC"/>
</dbReference>
<dbReference type="FunFam" id="1.10.579.10:FF:000003">
    <property type="entry name" value="Deoxyribodipyrimidine photo-lyase"/>
    <property type="match status" value="1"/>
</dbReference>
<comment type="catalytic activity">
    <reaction evidence="7">
        <text>cyclobutadipyrimidine (in DNA) = 2 pyrimidine residues (in DNA).</text>
        <dbReference type="EC" id="4.1.99.3"/>
    </reaction>
</comment>
<dbReference type="PROSITE" id="PS00691">
    <property type="entry name" value="DNA_PHOTOLYASES_1_2"/>
    <property type="match status" value="1"/>
</dbReference>
<evidence type="ECO:0000256" key="4">
    <source>
        <dbReference type="ARBA" id="ARBA00022630"/>
    </source>
</evidence>
<dbReference type="InterPro" id="IPR002081">
    <property type="entry name" value="Cryptochrome/DNA_photolyase_1"/>
</dbReference>
<dbReference type="PANTHER" id="PTHR11455:SF9">
    <property type="entry name" value="CRYPTOCHROME CIRCADIAN CLOCK 5 ISOFORM X1"/>
    <property type="match status" value="1"/>
</dbReference>
<dbReference type="PROSITE" id="PS51645">
    <property type="entry name" value="PHR_CRY_ALPHA_BETA"/>
    <property type="match status" value="1"/>
</dbReference>
<dbReference type="SUPFAM" id="SSF52425">
    <property type="entry name" value="Cryptochrome/photolyase, N-terminal domain"/>
    <property type="match status" value="1"/>
</dbReference>
<dbReference type="AlphaFoldDB" id="A7HQF3"/>
<dbReference type="GO" id="GO:0009416">
    <property type="term" value="P:response to light stimulus"/>
    <property type="evidence" value="ECO:0007669"/>
    <property type="project" value="TreeGrafter"/>
</dbReference>
<evidence type="ECO:0000313" key="12">
    <source>
        <dbReference type="EMBL" id="ABS62136.1"/>
    </source>
</evidence>
<evidence type="ECO:0000256" key="6">
    <source>
        <dbReference type="ARBA" id="ARBA00022991"/>
    </source>
</evidence>
<protein>
    <recommendedName>
        <fullName evidence="3">Deoxyribodipyrimidine photo-lyase</fullName>
        <ecNumber evidence="2">4.1.99.3</ecNumber>
    </recommendedName>
</protein>
<keyword evidence="12" id="KW-0456">Lyase</keyword>
<feature type="binding site" evidence="8">
    <location>
        <begin position="232"/>
        <end position="236"/>
    </location>
    <ligand>
        <name>FAD</name>
        <dbReference type="ChEBI" id="CHEBI:57692"/>
    </ligand>
</feature>
<dbReference type="OrthoDB" id="9772484at2"/>
<feature type="site" description="Electron transfer via tryptophanyl radical" evidence="9">
    <location>
        <position position="380"/>
    </location>
</feature>
<comment type="cofactor">
    <cofactor evidence="8">
        <name>FAD</name>
        <dbReference type="ChEBI" id="CHEBI:57692"/>
    </cofactor>
    <text evidence="8">Binds 1 FAD per subunit.</text>
</comment>
<dbReference type="InterPro" id="IPR006050">
    <property type="entry name" value="DNA_photolyase_N"/>
</dbReference>
<accession>A7HQF3</accession>
<proteinExistence type="inferred from homology"/>
<dbReference type="InterPro" id="IPR005101">
    <property type="entry name" value="Cryptochr/Photolyase_FAD-bd"/>
</dbReference>
<dbReference type="Proteomes" id="UP000006377">
    <property type="component" value="Chromosome"/>
</dbReference>
<reference evidence="12 13" key="1">
    <citation type="journal article" date="2011" name="Stand. Genomic Sci.">
        <title>Complete genome sequence of Parvibaculum lavamentivorans type strain (DS-1(T)).</title>
        <authorList>
            <person name="Schleheck D."/>
            <person name="Weiss M."/>
            <person name="Pitluck S."/>
            <person name="Bruce D."/>
            <person name="Land M.L."/>
            <person name="Han S."/>
            <person name="Saunders E."/>
            <person name="Tapia R."/>
            <person name="Detter C."/>
            <person name="Brettin T."/>
            <person name="Han J."/>
            <person name="Woyke T."/>
            <person name="Goodwin L."/>
            <person name="Pennacchio L."/>
            <person name="Nolan M."/>
            <person name="Cook A.M."/>
            <person name="Kjelleberg S."/>
            <person name="Thomas T."/>
        </authorList>
    </citation>
    <scope>NUCLEOTIDE SEQUENCE [LARGE SCALE GENOMIC DNA]</scope>
    <source>
        <strain evidence="13">DS-1 / DSM 13023 / NCIMB 13966</strain>
    </source>
</reference>
<evidence type="ECO:0000256" key="1">
    <source>
        <dbReference type="ARBA" id="ARBA00001932"/>
    </source>
</evidence>
<dbReference type="InterPro" id="IPR014729">
    <property type="entry name" value="Rossmann-like_a/b/a_fold"/>
</dbReference>
<evidence type="ECO:0000256" key="7">
    <source>
        <dbReference type="ARBA" id="ARBA00033999"/>
    </source>
</evidence>
<dbReference type="PRINTS" id="PR00147">
    <property type="entry name" value="DNAPHOTLYASE"/>
</dbReference>